<sequence length="367" mass="40750">MSLSESPNNISDSLSEVQHSEPRGKLAVLFEDLEVLDLPPTLEDEKAISYCSPASVDNSENHLAQIKPAASNVATSAPRNSKCSALAAWKLPTHVCKFFGNASPNVVSERSALIQECLRSILQSSTPNIALGTLNWFLYPQKALSSLSLLNMRVPQSTSAFIGGICAEDVPTFGKTISLLVDVQPHKPVKHLLEAQHYICAGCHKCLDTERSLMREFVQTLGWGKPRLCEYTALPIMVETVSTKILEHITQQCLVCCDVGIPCGARHACKDPSSLIFPFQGINFMDRKTRIPKELLSNLMNNAHLKLLVKIWEALSLRGGLMNHAHLKLLVKTMWSCTRIIEAITNAWYCILKIQDCLENRMEICNR</sequence>
<dbReference type="InterPro" id="IPR051366">
    <property type="entry name" value="DEF8"/>
</dbReference>
<dbReference type="OrthoDB" id="1918044at2759"/>
<dbReference type="AlphaFoldDB" id="A0A835HTV4"/>
<dbReference type="EMBL" id="JADFTS010000005">
    <property type="protein sequence ID" value="KAF9605249.1"/>
    <property type="molecule type" value="Genomic_DNA"/>
</dbReference>
<organism evidence="1 2">
    <name type="scientific">Coptis chinensis</name>
    <dbReference type="NCBI Taxonomy" id="261450"/>
    <lineage>
        <taxon>Eukaryota</taxon>
        <taxon>Viridiplantae</taxon>
        <taxon>Streptophyta</taxon>
        <taxon>Embryophyta</taxon>
        <taxon>Tracheophyta</taxon>
        <taxon>Spermatophyta</taxon>
        <taxon>Magnoliopsida</taxon>
        <taxon>Ranunculales</taxon>
        <taxon>Ranunculaceae</taxon>
        <taxon>Coptidoideae</taxon>
        <taxon>Coptis</taxon>
    </lineage>
</organism>
<dbReference type="PANTHER" id="PTHR12326:SF3">
    <property type="entry name" value="DIFFERENTIALLY EXPRESSED IN FDCP 8 HOMOLOG"/>
    <property type="match status" value="1"/>
</dbReference>
<evidence type="ECO:0000313" key="1">
    <source>
        <dbReference type="EMBL" id="KAF9605249.1"/>
    </source>
</evidence>
<protein>
    <submittedName>
        <fullName evidence="1">Uncharacterized protein</fullName>
    </submittedName>
</protein>
<keyword evidence="2" id="KW-1185">Reference proteome</keyword>
<name>A0A835HTV4_9MAGN</name>
<proteinExistence type="predicted"/>
<gene>
    <name evidence="1" type="ORF">IFM89_015141</name>
</gene>
<dbReference type="PANTHER" id="PTHR12326">
    <property type="entry name" value="PLECKSTRIN HOMOLOGY DOMAIN CONTAINING PROTEIN"/>
    <property type="match status" value="1"/>
</dbReference>
<reference evidence="1 2" key="1">
    <citation type="submission" date="2020-10" db="EMBL/GenBank/DDBJ databases">
        <title>The Coptis chinensis genome and diversification of protoberbering-type alkaloids.</title>
        <authorList>
            <person name="Wang B."/>
            <person name="Shu S."/>
            <person name="Song C."/>
            <person name="Liu Y."/>
        </authorList>
    </citation>
    <scope>NUCLEOTIDE SEQUENCE [LARGE SCALE GENOMIC DNA]</scope>
    <source>
        <strain evidence="1">HL-2020</strain>
        <tissue evidence="1">Leaf</tissue>
    </source>
</reference>
<dbReference type="Proteomes" id="UP000631114">
    <property type="component" value="Unassembled WGS sequence"/>
</dbReference>
<evidence type="ECO:0000313" key="2">
    <source>
        <dbReference type="Proteomes" id="UP000631114"/>
    </source>
</evidence>
<comment type="caution">
    <text evidence="1">The sequence shown here is derived from an EMBL/GenBank/DDBJ whole genome shotgun (WGS) entry which is preliminary data.</text>
</comment>
<accession>A0A835HTV4</accession>